<dbReference type="AlphaFoldDB" id="A0A3N9NWN8"/>
<comment type="caution">
    <text evidence="2">The sequence shown here is derived from an EMBL/GenBank/DDBJ whole genome shotgun (WGS) entry which is preliminary data.</text>
</comment>
<name>A0A3N9NWN8_9BACL</name>
<evidence type="ECO:0000313" key="3">
    <source>
        <dbReference type="Proteomes" id="UP000282529"/>
    </source>
</evidence>
<protein>
    <recommendedName>
        <fullName evidence="1">Helicase XPB/Ssl2 N-terminal domain-containing protein</fullName>
    </recommendedName>
</protein>
<proteinExistence type="predicted"/>
<dbReference type="InterPro" id="IPR032830">
    <property type="entry name" value="XPB/Ssl2_N"/>
</dbReference>
<dbReference type="OrthoDB" id="2987331at2"/>
<evidence type="ECO:0000259" key="1">
    <source>
        <dbReference type="Pfam" id="PF13625"/>
    </source>
</evidence>
<sequence>MSTWKDGLPGGDIDELCRLSSQASGVLKRICSAHADRPFQEGREETLRPPEMTRVEFRLAFSELRRGGWVGAMRKIGGNLLFYIPAERLDMLQRCFFPVSPSNLEPEGIRLSVETGPGLSGELFRALLFVAEEGLPLTSKGAVHKKYVSRLAATMQLNDVHLQGLDLRSPYPDDYPLTAVLAIDLLLHMGLLVRRNQVFMPEAQAVQNWLNLNEREMSVLLHGAASRRYGSQTAAERQFRCLILRPEYFPGCWYSLADTIDWMEAQGLAEPGERPGLEGAAAAWLRCLAGFGWVEVGSAPGHSLCFRWTSAKPLLPEPSETVEPVGTRIITQPDLEVLVPEETPFSLRWSLACFAELIQIDCMWSFRLTRERLEWASARGISPEEVIEWLEQYAEAGLPGQVRAVLGQWGRDIGRTVLAETLVLSCRSEQDADAIAGHPRLLDSLERLGPLHFGVSRDRADWVRRELASAGMLPLEGRPGHNGEGPQEASLFRLYIPGSEDNGSGFTLTTDSAAGLWYAEDHGAAMQAEMPSAPESAEELWPDAAEVPSVWIKEGRRYHASTARLLMEQALKWGTKVRLSREGRTCEFIPDRILPGVWRVSGHLIDCSGDAPQERELSDGDWDTIQLIVPVFRGFSSSSTDSGCGMIG</sequence>
<dbReference type="Proteomes" id="UP000282529">
    <property type="component" value="Unassembled WGS sequence"/>
</dbReference>
<keyword evidence="3" id="KW-1185">Reference proteome</keyword>
<dbReference type="EMBL" id="RQPI01000030">
    <property type="protein sequence ID" value="RQW07727.1"/>
    <property type="molecule type" value="Genomic_DNA"/>
</dbReference>
<gene>
    <name evidence="2" type="ORF">EH198_24260</name>
</gene>
<accession>A0A3N9NWN8</accession>
<dbReference type="RefSeq" id="WP_124698018.1">
    <property type="nucleotide sequence ID" value="NZ_JBHUFE010000021.1"/>
</dbReference>
<feature type="domain" description="Helicase XPB/Ssl2 N-terminal" evidence="1">
    <location>
        <begin position="329"/>
        <end position="441"/>
    </location>
</feature>
<dbReference type="Pfam" id="PF13625">
    <property type="entry name" value="Helicase_C_3"/>
    <property type="match status" value="1"/>
</dbReference>
<organism evidence="2 3">
    <name type="scientific">Paenibacillus rhizophilus</name>
    <dbReference type="NCBI Taxonomy" id="1850366"/>
    <lineage>
        <taxon>Bacteria</taxon>
        <taxon>Bacillati</taxon>
        <taxon>Bacillota</taxon>
        <taxon>Bacilli</taxon>
        <taxon>Bacillales</taxon>
        <taxon>Paenibacillaceae</taxon>
        <taxon>Paenibacillus</taxon>
    </lineage>
</organism>
<reference evidence="2 3" key="1">
    <citation type="submission" date="2018-11" db="EMBL/GenBank/DDBJ databases">
        <title>Genome sequence of strain 7197.</title>
        <authorList>
            <person name="Gao J."/>
            <person name="Sun J."/>
        </authorList>
    </citation>
    <scope>NUCLEOTIDE SEQUENCE [LARGE SCALE GENOMIC DNA]</scope>
    <source>
        <strain evidence="2 3">7197</strain>
    </source>
</reference>
<evidence type="ECO:0000313" key="2">
    <source>
        <dbReference type="EMBL" id="RQW07727.1"/>
    </source>
</evidence>